<organism evidence="3 4">
    <name type="scientific">Drosophila mojavensis</name>
    <name type="common">Fruit fly</name>
    <dbReference type="NCBI Taxonomy" id="7230"/>
    <lineage>
        <taxon>Eukaryota</taxon>
        <taxon>Metazoa</taxon>
        <taxon>Ecdysozoa</taxon>
        <taxon>Arthropoda</taxon>
        <taxon>Hexapoda</taxon>
        <taxon>Insecta</taxon>
        <taxon>Pterygota</taxon>
        <taxon>Neoptera</taxon>
        <taxon>Endopterygota</taxon>
        <taxon>Diptera</taxon>
        <taxon>Brachycera</taxon>
        <taxon>Muscomorpha</taxon>
        <taxon>Ephydroidea</taxon>
        <taxon>Drosophilidae</taxon>
        <taxon>Drosophila</taxon>
    </lineage>
</organism>
<feature type="region of interest" description="Disordered" evidence="1">
    <location>
        <begin position="65"/>
        <end position="111"/>
    </location>
</feature>
<evidence type="ECO:0000256" key="1">
    <source>
        <dbReference type="SAM" id="MobiDB-lite"/>
    </source>
</evidence>
<dbReference type="InterPro" id="IPR010629">
    <property type="entry name" value="Ins_allergen"/>
</dbReference>
<dbReference type="PANTHER" id="PTHR21163">
    <property type="entry name" value="PROTEIN G12"/>
    <property type="match status" value="1"/>
</dbReference>
<protein>
    <submittedName>
        <fullName evidence="3">Uncharacterized protein</fullName>
    </submittedName>
</protein>
<evidence type="ECO:0000256" key="2">
    <source>
        <dbReference type="SAM" id="SignalP"/>
    </source>
</evidence>
<dbReference type="AlphaFoldDB" id="B4KL93"/>
<reference evidence="3 4" key="1">
    <citation type="journal article" date="2007" name="Nature">
        <title>Evolution of genes and genomes on the Drosophila phylogeny.</title>
        <authorList>
            <consortium name="Drosophila 12 Genomes Consortium"/>
            <person name="Clark A.G."/>
            <person name="Eisen M.B."/>
            <person name="Smith D.R."/>
            <person name="Bergman C.M."/>
            <person name="Oliver B."/>
            <person name="Markow T.A."/>
            <person name="Kaufman T.C."/>
            <person name="Kellis M."/>
            <person name="Gelbart W."/>
            <person name="Iyer V.N."/>
            <person name="Pollard D.A."/>
            <person name="Sackton T.B."/>
            <person name="Larracuente A.M."/>
            <person name="Singh N.D."/>
            <person name="Abad J.P."/>
            <person name="Abt D.N."/>
            <person name="Adryan B."/>
            <person name="Aguade M."/>
            <person name="Akashi H."/>
            <person name="Anderson W.W."/>
            <person name="Aquadro C.F."/>
            <person name="Ardell D.H."/>
            <person name="Arguello R."/>
            <person name="Artieri C.G."/>
            <person name="Barbash D.A."/>
            <person name="Barker D."/>
            <person name="Barsanti P."/>
            <person name="Batterham P."/>
            <person name="Batzoglou S."/>
            <person name="Begun D."/>
            <person name="Bhutkar A."/>
            <person name="Blanco E."/>
            <person name="Bosak S.A."/>
            <person name="Bradley R.K."/>
            <person name="Brand A.D."/>
            <person name="Brent M.R."/>
            <person name="Brooks A.N."/>
            <person name="Brown R.H."/>
            <person name="Butlin R.K."/>
            <person name="Caggese C."/>
            <person name="Calvi B.R."/>
            <person name="Bernardo de Carvalho A."/>
            <person name="Caspi A."/>
            <person name="Castrezana S."/>
            <person name="Celniker S.E."/>
            <person name="Chang J.L."/>
            <person name="Chapple C."/>
            <person name="Chatterji S."/>
            <person name="Chinwalla A."/>
            <person name="Civetta A."/>
            <person name="Clifton S.W."/>
            <person name="Comeron J.M."/>
            <person name="Costello J.C."/>
            <person name="Coyne J.A."/>
            <person name="Daub J."/>
            <person name="David R.G."/>
            <person name="Delcher A.L."/>
            <person name="Delehaunty K."/>
            <person name="Do C.B."/>
            <person name="Ebling H."/>
            <person name="Edwards K."/>
            <person name="Eickbush T."/>
            <person name="Evans J.D."/>
            <person name="Filipski A."/>
            <person name="Findeiss S."/>
            <person name="Freyhult E."/>
            <person name="Fulton L."/>
            <person name="Fulton R."/>
            <person name="Garcia A.C."/>
            <person name="Gardiner A."/>
            <person name="Garfield D.A."/>
            <person name="Garvin B.E."/>
            <person name="Gibson G."/>
            <person name="Gilbert D."/>
            <person name="Gnerre S."/>
            <person name="Godfrey J."/>
            <person name="Good R."/>
            <person name="Gotea V."/>
            <person name="Gravely B."/>
            <person name="Greenberg A.J."/>
            <person name="Griffiths-Jones S."/>
            <person name="Gross S."/>
            <person name="Guigo R."/>
            <person name="Gustafson E.A."/>
            <person name="Haerty W."/>
            <person name="Hahn M.W."/>
            <person name="Halligan D.L."/>
            <person name="Halpern A.L."/>
            <person name="Halter G.M."/>
            <person name="Han M.V."/>
            <person name="Heger A."/>
            <person name="Hillier L."/>
            <person name="Hinrichs A.S."/>
            <person name="Holmes I."/>
            <person name="Hoskins R.A."/>
            <person name="Hubisz M.J."/>
            <person name="Hultmark D."/>
            <person name="Huntley M.A."/>
            <person name="Jaffe D.B."/>
            <person name="Jagadeeshan S."/>
            <person name="Jeck W.R."/>
            <person name="Johnson J."/>
            <person name="Jones C.D."/>
            <person name="Jordan W.C."/>
            <person name="Karpen G.H."/>
            <person name="Kataoka E."/>
            <person name="Keightley P.D."/>
            <person name="Kheradpour P."/>
            <person name="Kirkness E.F."/>
            <person name="Koerich L.B."/>
            <person name="Kristiansen K."/>
            <person name="Kudrna D."/>
            <person name="Kulathinal R.J."/>
            <person name="Kumar S."/>
            <person name="Kwok R."/>
            <person name="Lander E."/>
            <person name="Langley C.H."/>
            <person name="Lapoint R."/>
            <person name="Lazzaro B.P."/>
            <person name="Lee S.J."/>
            <person name="Levesque L."/>
            <person name="Li R."/>
            <person name="Lin C.F."/>
            <person name="Lin M.F."/>
            <person name="Lindblad-Toh K."/>
            <person name="Llopart A."/>
            <person name="Long M."/>
            <person name="Low L."/>
            <person name="Lozovsky E."/>
            <person name="Lu J."/>
            <person name="Luo M."/>
            <person name="Machado C.A."/>
            <person name="Makalowski W."/>
            <person name="Marzo M."/>
            <person name="Matsuda M."/>
            <person name="Matzkin L."/>
            <person name="McAllister B."/>
            <person name="McBride C.S."/>
            <person name="McKernan B."/>
            <person name="McKernan K."/>
            <person name="Mendez-Lago M."/>
            <person name="Minx P."/>
            <person name="Mollenhauer M.U."/>
            <person name="Montooth K."/>
            <person name="Mount S.M."/>
            <person name="Mu X."/>
            <person name="Myers E."/>
            <person name="Negre B."/>
            <person name="Newfeld S."/>
            <person name="Nielsen R."/>
            <person name="Noor M.A."/>
            <person name="O'Grady P."/>
            <person name="Pachter L."/>
            <person name="Papaceit M."/>
            <person name="Parisi M.J."/>
            <person name="Parisi M."/>
            <person name="Parts L."/>
            <person name="Pedersen J.S."/>
            <person name="Pesole G."/>
            <person name="Phillippy A.M."/>
            <person name="Ponting C.P."/>
            <person name="Pop M."/>
            <person name="Porcelli D."/>
            <person name="Powell J.R."/>
            <person name="Prohaska S."/>
            <person name="Pruitt K."/>
            <person name="Puig M."/>
            <person name="Quesneville H."/>
            <person name="Ram K.R."/>
            <person name="Rand D."/>
            <person name="Rasmussen M.D."/>
            <person name="Reed L.K."/>
            <person name="Reenan R."/>
            <person name="Reily A."/>
            <person name="Remington K.A."/>
            <person name="Rieger T.T."/>
            <person name="Ritchie M.G."/>
            <person name="Robin C."/>
            <person name="Rogers Y.H."/>
            <person name="Rohde C."/>
            <person name="Rozas J."/>
            <person name="Rubenfield M.J."/>
            <person name="Ruiz A."/>
            <person name="Russo S."/>
            <person name="Salzberg S.L."/>
            <person name="Sanchez-Gracia A."/>
            <person name="Saranga D.J."/>
            <person name="Sato H."/>
            <person name="Schaeffer S.W."/>
            <person name="Schatz M.C."/>
            <person name="Schlenke T."/>
            <person name="Schwartz R."/>
            <person name="Segarra C."/>
            <person name="Singh R.S."/>
            <person name="Sirot L."/>
            <person name="Sirota M."/>
            <person name="Sisneros N.B."/>
            <person name="Smith C.D."/>
            <person name="Smith T.F."/>
            <person name="Spieth J."/>
            <person name="Stage D.E."/>
            <person name="Stark A."/>
            <person name="Stephan W."/>
            <person name="Strausberg R.L."/>
            <person name="Strempel S."/>
            <person name="Sturgill D."/>
            <person name="Sutton G."/>
            <person name="Sutton G.G."/>
            <person name="Tao W."/>
            <person name="Teichmann S."/>
            <person name="Tobari Y.N."/>
            <person name="Tomimura Y."/>
            <person name="Tsolas J.M."/>
            <person name="Valente V.L."/>
            <person name="Venter E."/>
            <person name="Venter J.C."/>
            <person name="Vicario S."/>
            <person name="Vieira F.G."/>
            <person name="Vilella A.J."/>
            <person name="Villasante A."/>
            <person name="Walenz B."/>
            <person name="Wang J."/>
            <person name="Wasserman M."/>
            <person name="Watts T."/>
            <person name="Wilson D."/>
            <person name="Wilson R.K."/>
            <person name="Wing R.A."/>
            <person name="Wolfner M.F."/>
            <person name="Wong A."/>
            <person name="Wong G.K."/>
            <person name="Wu C.I."/>
            <person name="Wu G."/>
            <person name="Yamamoto D."/>
            <person name="Yang H.P."/>
            <person name="Yang S.P."/>
            <person name="Yorke J.A."/>
            <person name="Yoshida K."/>
            <person name="Zdobnov E."/>
            <person name="Zhang P."/>
            <person name="Zhang Y."/>
            <person name="Zimin A.V."/>
            <person name="Baldwin J."/>
            <person name="Abdouelleil A."/>
            <person name="Abdulkadir J."/>
            <person name="Abebe A."/>
            <person name="Abera B."/>
            <person name="Abreu J."/>
            <person name="Acer S.C."/>
            <person name="Aftuck L."/>
            <person name="Alexander A."/>
            <person name="An P."/>
            <person name="Anderson E."/>
            <person name="Anderson S."/>
            <person name="Arachi H."/>
            <person name="Azer M."/>
            <person name="Bachantsang P."/>
            <person name="Barry A."/>
            <person name="Bayul T."/>
            <person name="Berlin A."/>
            <person name="Bessette D."/>
            <person name="Bloom T."/>
            <person name="Blye J."/>
            <person name="Boguslavskiy L."/>
            <person name="Bonnet C."/>
            <person name="Boukhgalter B."/>
            <person name="Bourzgui I."/>
            <person name="Brown A."/>
            <person name="Cahill P."/>
            <person name="Channer S."/>
            <person name="Cheshatsang Y."/>
            <person name="Chuda L."/>
            <person name="Citroen M."/>
            <person name="Collymore A."/>
            <person name="Cooke P."/>
            <person name="Costello M."/>
            <person name="D'Aco K."/>
            <person name="Daza R."/>
            <person name="De Haan G."/>
            <person name="DeGray S."/>
            <person name="DeMaso C."/>
            <person name="Dhargay N."/>
            <person name="Dooley K."/>
            <person name="Dooley E."/>
            <person name="Doricent M."/>
            <person name="Dorje P."/>
            <person name="Dorjee K."/>
            <person name="Dupes A."/>
            <person name="Elong R."/>
            <person name="Falk J."/>
            <person name="Farina A."/>
            <person name="Faro S."/>
            <person name="Ferguson D."/>
            <person name="Fisher S."/>
            <person name="Foley C.D."/>
            <person name="Franke A."/>
            <person name="Friedrich D."/>
            <person name="Gadbois L."/>
            <person name="Gearin G."/>
            <person name="Gearin C.R."/>
            <person name="Giannoukos G."/>
            <person name="Goode T."/>
            <person name="Graham J."/>
            <person name="Grandbois E."/>
            <person name="Grewal S."/>
            <person name="Gyaltsen K."/>
            <person name="Hafez N."/>
            <person name="Hagos B."/>
            <person name="Hall J."/>
            <person name="Henson C."/>
            <person name="Hollinger A."/>
            <person name="Honan T."/>
            <person name="Huard M.D."/>
            <person name="Hughes L."/>
            <person name="Hurhula B."/>
            <person name="Husby M.E."/>
            <person name="Kamat A."/>
            <person name="Kanga B."/>
            <person name="Kashin S."/>
            <person name="Khazanovich D."/>
            <person name="Kisner P."/>
            <person name="Lance K."/>
            <person name="Lara M."/>
            <person name="Lee W."/>
            <person name="Lennon N."/>
            <person name="Letendre F."/>
            <person name="LeVine R."/>
            <person name="Lipovsky A."/>
            <person name="Liu X."/>
            <person name="Liu J."/>
            <person name="Liu S."/>
            <person name="Lokyitsang T."/>
            <person name="Lokyitsang Y."/>
            <person name="Lubonja R."/>
            <person name="Lui A."/>
            <person name="MacDonald P."/>
            <person name="Magnisalis V."/>
            <person name="Maru K."/>
            <person name="Matthews C."/>
            <person name="McCusker W."/>
            <person name="McDonough S."/>
            <person name="Mehta T."/>
            <person name="Meldrim J."/>
            <person name="Meneus L."/>
            <person name="Mihai O."/>
            <person name="Mihalev A."/>
            <person name="Mihova T."/>
            <person name="Mittelman R."/>
            <person name="Mlenga V."/>
            <person name="Montmayeur A."/>
            <person name="Mulrain L."/>
            <person name="Navidi A."/>
            <person name="Naylor J."/>
            <person name="Negash T."/>
            <person name="Nguyen T."/>
            <person name="Nguyen N."/>
            <person name="Nicol R."/>
            <person name="Norbu C."/>
            <person name="Norbu N."/>
            <person name="Novod N."/>
            <person name="O'Neill B."/>
            <person name="Osman S."/>
            <person name="Markiewicz E."/>
            <person name="Oyono O.L."/>
            <person name="Patti C."/>
            <person name="Phunkhang P."/>
            <person name="Pierre F."/>
            <person name="Priest M."/>
            <person name="Raghuraman S."/>
            <person name="Rege F."/>
            <person name="Reyes R."/>
            <person name="Rise C."/>
            <person name="Rogov P."/>
            <person name="Ross K."/>
            <person name="Ryan E."/>
            <person name="Settipalli S."/>
            <person name="Shea T."/>
            <person name="Sherpa N."/>
            <person name="Shi L."/>
            <person name="Shih D."/>
            <person name="Sparrow T."/>
            <person name="Spaulding J."/>
            <person name="Stalker J."/>
            <person name="Stange-Thomann N."/>
            <person name="Stavropoulos S."/>
            <person name="Stone C."/>
            <person name="Strader C."/>
            <person name="Tesfaye S."/>
            <person name="Thomson T."/>
            <person name="Thoulutsang Y."/>
            <person name="Thoulutsang D."/>
            <person name="Topham K."/>
            <person name="Topping I."/>
            <person name="Tsamla T."/>
            <person name="Vassiliev H."/>
            <person name="Vo A."/>
            <person name="Wangchuk T."/>
            <person name="Wangdi T."/>
            <person name="Weiand M."/>
            <person name="Wilkinson J."/>
            <person name="Wilson A."/>
            <person name="Yadav S."/>
            <person name="Young G."/>
            <person name="Yu Q."/>
            <person name="Zembek L."/>
            <person name="Zhong D."/>
            <person name="Zimmer A."/>
            <person name="Zwirko Z."/>
            <person name="Jaffe D.B."/>
            <person name="Alvarez P."/>
            <person name="Brockman W."/>
            <person name="Butler J."/>
            <person name="Chin C."/>
            <person name="Gnerre S."/>
            <person name="Grabherr M."/>
            <person name="Kleber M."/>
            <person name="Mauceli E."/>
            <person name="MacCallum I."/>
        </authorList>
    </citation>
    <scope>NUCLEOTIDE SEQUENCE [LARGE SCALE GENOMIC DNA]</scope>
    <source>
        <strain evidence="4">Tucson 15081-1352.22</strain>
    </source>
</reference>
<name>B4KL93_DROMO</name>
<dbReference type="OrthoDB" id="7882129at2759"/>
<dbReference type="Proteomes" id="UP000009192">
    <property type="component" value="Unassembled WGS sequence"/>
</dbReference>
<dbReference type="EMBL" id="CH933807">
    <property type="protein sequence ID" value="EDW11754.1"/>
    <property type="molecule type" value="Genomic_DNA"/>
</dbReference>
<evidence type="ECO:0000313" key="4">
    <source>
        <dbReference type="Proteomes" id="UP000009192"/>
    </source>
</evidence>
<accession>B4KL93</accession>
<dbReference type="Pfam" id="PF06757">
    <property type="entry name" value="Ins_allergen_rp"/>
    <property type="match status" value="1"/>
</dbReference>
<dbReference type="OMA" id="QDYICRR"/>
<dbReference type="PANTHER" id="PTHR21163:SF0">
    <property type="entry name" value="GH08205P-RELATED"/>
    <property type="match status" value="1"/>
</dbReference>
<dbReference type="eggNOG" id="ENOG502TAY5">
    <property type="taxonomic scope" value="Eukaryota"/>
</dbReference>
<evidence type="ECO:0000313" key="3">
    <source>
        <dbReference type="EMBL" id="EDW11754.1"/>
    </source>
</evidence>
<dbReference type="HOGENOM" id="CLU_880731_0_0_1"/>
<feature type="signal peptide" evidence="2">
    <location>
        <begin position="1"/>
        <end position="20"/>
    </location>
</feature>
<sequence length="322" mass="37025">MYRLLIQISCSLLLVAAISWEPEETFTTDDSFEFPAGFPMPELGEPSAQERDLMMAHKINWLASDEPQSRQARAVEQQESVTEKEAVPQEELVTQQESEAQEEPVTPTQVDEVKAGNECPIDNERGLTALIRNARPLLPADRLRNILANAREDPEVRALVKLLRSEQFQERVVRLNQIKEKIDQKDFLCRTLKLNYGYYMEYVRMLFNAQLSETPSSPLPNRRKGIRGLLQDLRDALPRAALRDLYRRQLASDKELVTAVRHIRSREFRRLLINLRALPEYRALRDDLLKVGVPLQQLLSLMSNALGWPNLDLGTELDLLTL</sequence>
<keyword evidence="2" id="KW-0732">Signal</keyword>
<dbReference type="InParanoid" id="B4KL93"/>
<dbReference type="PhylomeDB" id="B4KL93"/>
<dbReference type="SMR" id="B4KL93"/>
<dbReference type="KEGG" id="dmo:Dmoj_GI17319"/>
<feature type="chain" id="PRO_5002814334" evidence="2">
    <location>
        <begin position="21"/>
        <end position="322"/>
    </location>
</feature>
<keyword evidence="4" id="KW-1185">Reference proteome</keyword>
<proteinExistence type="predicted"/>
<gene>
    <name evidence="3" type="primary">Dmoj\GI17319</name>
    <name evidence="3" type="ORF">Dmoj_GI17319</name>
</gene>